<name>A0A8S3UM54_MYTED</name>
<evidence type="ECO:0000256" key="2">
    <source>
        <dbReference type="ARBA" id="ARBA00022692"/>
    </source>
</evidence>
<dbReference type="Gene3D" id="1.10.287.70">
    <property type="match status" value="1"/>
</dbReference>
<dbReference type="AlphaFoldDB" id="A0A8S3UM54"/>
<organism evidence="7 8">
    <name type="scientific">Mytilus edulis</name>
    <name type="common">Blue mussel</name>
    <dbReference type="NCBI Taxonomy" id="6550"/>
    <lineage>
        <taxon>Eukaryota</taxon>
        <taxon>Metazoa</taxon>
        <taxon>Spiralia</taxon>
        <taxon>Lophotrochozoa</taxon>
        <taxon>Mollusca</taxon>
        <taxon>Bivalvia</taxon>
        <taxon>Autobranchia</taxon>
        <taxon>Pteriomorphia</taxon>
        <taxon>Mytilida</taxon>
        <taxon>Mytiloidea</taxon>
        <taxon>Mytilidae</taxon>
        <taxon>Mytilinae</taxon>
        <taxon>Mytilus</taxon>
    </lineage>
</organism>
<dbReference type="InterPro" id="IPR003938">
    <property type="entry name" value="K_chnl_volt-dep_EAG/ELK/ERG"/>
</dbReference>
<dbReference type="Pfam" id="PF00520">
    <property type="entry name" value="Ion_trans"/>
    <property type="match status" value="1"/>
</dbReference>
<feature type="transmembrane region" description="Helical" evidence="5">
    <location>
        <begin position="222"/>
        <end position="246"/>
    </location>
</feature>
<evidence type="ECO:0000256" key="4">
    <source>
        <dbReference type="ARBA" id="ARBA00023136"/>
    </source>
</evidence>
<keyword evidence="8" id="KW-1185">Reference proteome</keyword>
<sequence length="272" mass="31353">MVNVSFDNYQVTPMLDYFGSGFYKQDHKLAKTAVRTKRYGRRRSAITEVLSLGADVLPEYKLQAPRIPKCTILHYSPFKAVWDWIILLLVIYTAIFTPYVAAFLLSEEKRNKDQSVQERYSDPLTIIDLIVDIMFIVDILINFRTTYVNKNDEVVSHPGKIAVHYFKGWFLIDVVAAIPFDLLLFGSETDETTTLIGLLKTARLLRLVRVARKLDRYSEYGAAVLMLLMAIFALIAHWLACIWYAIGNVERPHLESPKIGWLDELAEQTHQY</sequence>
<evidence type="ECO:0000313" key="7">
    <source>
        <dbReference type="EMBL" id="CAG2247388.1"/>
    </source>
</evidence>
<dbReference type="GO" id="GO:0005886">
    <property type="term" value="C:plasma membrane"/>
    <property type="evidence" value="ECO:0007669"/>
    <property type="project" value="TreeGrafter"/>
</dbReference>
<dbReference type="EMBL" id="CAJPWZ010002902">
    <property type="protein sequence ID" value="CAG2247388.1"/>
    <property type="molecule type" value="Genomic_DNA"/>
</dbReference>
<dbReference type="GO" id="GO:0042391">
    <property type="term" value="P:regulation of membrane potential"/>
    <property type="evidence" value="ECO:0007669"/>
    <property type="project" value="TreeGrafter"/>
</dbReference>
<accession>A0A8S3UM54</accession>
<reference evidence="7" key="1">
    <citation type="submission" date="2021-03" db="EMBL/GenBank/DDBJ databases">
        <authorList>
            <person name="Bekaert M."/>
        </authorList>
    </citation>
    <scope>NUCLEOTIDE SEQUENCE</scope>
</reference>
<keyword evidence="3 5" id="KW-1133">Transmembrane helix</keyword>
<dbReference type="InterPro" id="IPR005821">
    <property type="entry name" value="Ion_trans_dom"/>
</dbReference>
<evidence type="ECO:0000313" key="8">
    <source>
        <dbReference type="Proteomes" id="UP000683360"/>
    </source>
</evidence>
<gene>
    <name evidence="7" type="ORF">MEDL_59327</name>
</gene>
<evidence type="ECO:0000256" key="3">
    <source>
        <dbReference type="ARBA" id="ARBA00022989"/>
    </source>
</evidence>
<comment type="subcellular location">
    <subcellularLocation>
        <location evidence="1">Membrane</location>
        <topology evidence="1">Multi-pass membrane protein</topology>
    </subcellularLocation>
</comment>
<proteinExistence type="predicted"/>
<dbReference type="SUPFAM" id="SSF81324">
    <property type="entry name" value="Voltage-gated potassium channels"/>
    <property type="match status" value="1"/>
</dbReference>
<comment type="caution">
    <text evidence="7">The sequence shown here is derived from an EMBL/GenBank/DDBJ whole genome shotgun (WGS) entry which is preliminary data.</text>
</comment>
<dbReference type="GO" id="GO:0005242">
    <property type="term" value="F:inward rectifier potassium channel activity"/>
    <property type="evidence" value="ECO:0007669"/>
    <property type="project" value="TreeGrafter"/>
</dbReference>
<dbReference type="InterPro" id="IPR050818">
    <property type="entry name" value="KCNH_animal-type"/>
</dbReference>
<dbReference type="Proteomes" id="UP000683360">
    <property type="component" value="Unassembled WGS sequence"/>
</dbReference>
<evidence type="ECO:0000259" key="6">
    <source>
        <dbReference type="Pfam" id="PF00520"/>
    </source>
</evidence>
<dbReference type="PANTHER" id="PTHR10217:SF548">
    <property type="entry name" value="GH12235P"/>
    <property type="match status" value="1"/>
</dbReference>
<dbReference type="PRINTS" id="PR01463">
    <property type="entry name" value="EAGCHANLFMLY"/>
</dbReference>
<feature type="domain" description="Ion transport" evidence="6">
    <location>
        <begin position="81"/>
        <end position="248"/>
    </location>
</feature>
<keyword evidence="4 5" id="KW-0472">Membrane</keyword>
<keyword evidence="2 5" id="KW-0812">Transmembrane</keyword>
<feature type="transmembrane region" description="Helical" evidence="5">
    <location>
        <begin position="84"/>
        <end position="105"/>
    </location>
</feature>
<dbReference type="PANTHER" id="PTHR10217">
    <property type="entry name" value="VOLTAGE AND LIGAND GATED POTASSIUM CHANNEL"/>
    <property type="match status" value="1"/>
</dbReference>
<protein>
    <recommendedName>
        <fullName evidence="6">Ion transport domain-containing protein</fullName>
    </recommendedName>
</protein>
<dbReference type="OrthoDB" id="432483at2759"/>
<evidence type="ECO:0000256" key="1">
    <source>
        <dbReference type="ARBA" id="ARBA00004141"/>
    </source>
</evidence>
<evidence type="ECO:0000256" key="5">
    <source>
        <dbReference type="SAM" id="Phobius"/>
    </source>
</evidence>